<dbReference type="Pfam" id="PF12802">
    <property type="entry name" value="MarR_2"/>
    <property type="match status" value="1"/>
</dbReference>
<dbReference type="PROSITE" id="PS50995">
    <property type="entry name" value="HTH_MARR_2"/>
    <property type="match status" value="1"/>
</dbReference>
<dbReference type="PANTHER" id="PTHR33164">
    <property type="entry name" value="TRANSCRIPTIONAL REGULATOR, MARR FAMILY"/>
    <property type="match status" value="1"/>
</dbReference>
<sequence length="148" mass="15818">MSDAPSRRAASGTEAYQLDEQVGFLLRRASQRHIAIFNAGIPELTPTQFAALAKTAEIGPVSQNELGRATAMDAATIKGVIDRLAARGLIETGESPTDRRRVMVRLTSEGRAALARLIPSAQAITEATLAPLTPPERAEFIALLERLG</sequence>
<dbReference type="InterPro" id="IPR023187">
    <property type="entry name" value="Tscrpt_reg_MarR-type_CS"/>
</dbReference>
<dbReference type="SMART" id="SM00347">
    <property type="entry name" value="HTH_MARR"/>
    <property type="match status" value="1"/>
</dbReference>
<dbReference type="EMBL" id="JAEHHL010000006">
    <property type="protein sequence ID" value="MBK0399598.1"/>
    <property type="molecule type" value="Genomic_DNA"/>
</dbReference>
<comment type="caution">
    <text evidence="5">The sequence shown here is derived from an EMBL/GenBank/DDBJ whole genome shotgun (WGS) entry which is preliminary data.</text>
</comment>
<evidence type="ECO:0000313" key="5">
    <source>
        <dbReference type="EMBL" id="MBK0399598.1"/>
    </source>
</evidence>
<dbReference type="SUPFAM" id="SSF46785">
    <property type="entry name" value="Winged helix' DNA-binding domain"/>
    <property type="match status" value="1"/>
</dbReference>
<dbReference type="InterPro" id="IPR000835">
    <property type="entry name" value="HTH_MarR-typ"/>
</dbReference>
<dbReference type="InterPro" id="IPR036388">
    <property type="entry name" value="WH-like_DNA-bd_sf"/>
</dbReference>
<proteinExistence type="predicted"/>
<dbReference type="GO" id="GO:0003677">
    <property type="term" value="F:DNA binding"/>
    <property type="evidence" value="ECO:0007669"/>
    <property type="project" value="UniProtKB-KW"/>
</dbReference>
<dbReference type="RefSeq" id="WP_200609801.1">
    <property type="nucleotide sequence ID" value="NZ_JAEHHL010000006.1"/>
</dbReference>
<name>A0A8J7SE32_9RHOB</name>
<evidence type="ECO:0000256" key="1">
    <source>
        <dbReference type="ARBA" id="ARBA00023015"/>
    </source>
</evidence>
<dbReference type="InterPro" id="IPR036390">
    <property type="entry name" value="WH_DNA-bd_sf"/>
</dbReference>
<dbReference type="PANTHER" id="PTHR33164:SF95">
    <property type="entry name" value="TRANSCRIPTIONAL REGULATOR"/>
    <property type="match status" value="1"/>
</dbReference>
<evidence type="ECO:0000313" key="6">
    <source>
        <dbReference type="Proteomes" id="UP000655420"/>
    </source>
</evidence>
<reference evidence="5" key="1">
    <citation type="submission" date="2020-12" db="EMBL/GenBank/DDBJ databases">
        <title>Bacterial taxonomy.</title>
        <authorList>
            <person name="Pan X."/>
        </authorList>
    </citation>
    <scope>NUCLEOTIDE SEQUENCE</scope>
    <source>
        <strain evidence="5">M0105</strain>
    </source>
</reference>
<evidence type="ECO:0000256" key="3">
    <source>
        <dbReference type="ARBA" id="ARBA00023163"/>
    </source>
</evidence>
<organism evidence="5 6">
    <name type="scientific">Thermohalobaculum xanthum</name>
    <dbReference type="NCBI Taxonomy" id="2753746"/>
    <lineage>
        <taxon>Bacteria</taxon>
        <taxon>Pseudomonadati</taxon>
        <taxon>Pseudomonadota</taxon>
        <taxon>Alphaproteobacteria</taxon>
        <taxon>Rhodobacterales</taxon>
        <taxon>Paracoccaceae</taxon>
        <taxon>Thermohalobaculum</taxon>
    </lineage>
</organism>
<dbReference type="Proteomes" id="UP000655420">
    <property type="component" value="Unassembled WGS sequence"/>
</dbReference>
<gene>
    <name evidence="5" type="ORF">H0I76_10375</name>
</gene>
<accession>A0A8J7SE32</accession>
<feature type="domain" description="HTH marR-type" evidence="4">
    <location>
        <begin position="19"/>
        <end position="148"/>
    </location>
</feature>
<keyword evidence="2" id="KW-0238">DNA-binding</keyword>
<keyword evidence="6" id="KW-1185">Reference proteome</keyword>
<keyword evidence="3" id="KW-0804">Transcription</keyword>
<dbReference type="PRINTS" id="PR00598">
    <property type="entry name" value="HTHMARR"/>
</dbReference>
<dbReference type="AlphaFoldDB" id="A0A8J7SE32"/>
<protein>
    <submittedName>
        <fullName evidence="5">MarR family transcriptional regulator</fullName>
    </submittedName>
</protein>
<evidence type="ECO:0000256" key="2">
    <source>
        <dbReference type="ARBA" id="ARBA00023125"/>
    </source>
</evidence>
<dbReference type="Gene3D" id="1.10.10.10">
    <property type="entry name" value="Winged helix-like DNA-binding domain superfamily/Winged helix DNA-binding domain"/>
    <property type="match status" value="1"/>
</dbReference>
<dbReference type="GO" id="GO:0006950">
    <property type="term" value="P:response to stress"/>
    <property type="evidence" value="ECO:0007669"/>
    <property type="project" value="TreeGrafter"/>
</dbReference>
<dbReference type="PROSITE" id="PS01117">
    <property type="entry name" value="HTH_MARR_1"/>
    <property type="match status" value="1"/>
</dbReference>
<evidence type="ECO:0000259" key="4">
    <source>
        <dbReference type="PROSITE" id="PS50995"/>
    </source>
</evidence>
<dbReference type="GO" id="GO:0003700">
    <property type="term" value="F:DNA-binding transcription factor activity"/>
    <property type="evidence" value="ECO:0007669"/>
    <property type="project" value="InterPro"/>
</dbReference>
<dbReference type="InterPro" id="IPR039422">
    <property type="entry name" value="MarR/SlyA-like"/>
</dbReference>
<keyword evidence="1" id="KW-0805">Transcription regulation</keyword>